<evidence type="ECO:0000259" key="3">
    <source>
        <dbReference type="Pfam" id="PF16561"/>
    </source>
</evidence>
<evidence type="ECO:0000256" key="1">
    <source>
        <dbReference type="ARBA" id="ARBA00010926"/>
    </source>
</evidence>
<organism evidence="4 5">
    <name type="scientific">Actinomortierella ambigua</name>
    <dbReference type="NCBI Taxonomy" id="1343610"/>
    <lineage>
        <taxon>Eukaryota</taxon>
        <taxon>Fungi</taxon>
        <taxon>Fungi incertae sedis</taxon>
        <taxon>Mucoromycota</taxon>
        <taxon>Mortierellomycotina</taxon>
        <taxon>Mortierellomycetes</taxon>
        <taxon>Mortierellales</taxon>
        <taxon>Mortierellaceae</taxon>
        <taxon>Actinomortierella</taxon>
    </lineage>
</organism>
<dbReference type="EMBL" id="JAAAJB010000265">
    <property type="protein sequence ID" value="KAG0259949.1"/>
    <property type="molecule type" value="Genomic_DNA"/>
</dbReference>
<dbReference type="AlphaFoldDB" id="A0A9P6Q6D6"/>
<comment type="caution">
    <text evidence="4">The sequence shown here is derived from an EMBL/GenBank/DDBJ whole genome shotgun (WGS) entry which is preliminary data.</text>
</comment>
<name>A0A9P6Q6D6_9FUNG</name>
<dbReference type="InterPro" id="IPR032640">
    <property type="entry name" value="AMPK1_CBM"/>
</dbReference>
<feature type="compositionally biased region" description="Pro residues" evidence="2">
    <location>
        <begin position="158"/>
        <end position="168"/>
    </location>
</feature>
<dbReference type="Proteomes" id="UP000807716">
    <property type="component" value="Unassembled WGS sequence"/>
</dbReference>
<feature type="region of interest" description="Disordered" evidence="2">
    <location>
        <begin position="1"/>
        <end position="343"/>
    </location>
</feature>
<dbReference type="GO" id="GO:0007165">
    <property type="term" value="P:signal transduction"/>
    <property type="evidence" value="ECO:0007669"/>
    <property type="project" value="TreeGrafter"/>
</dbReference>
<evidence type="ECO:0000313" key="5">
    <source>
        <dbReference type="Proteomes" id="UP000807716"/>
    </source>
</evidence>
<dbReference type="GO" id="GO:0005634">
    <property type="term" value="C:nucleus"/>
    <property type="evidence" value="ECO:0007669"/>
    <property type="project" value="TreeGrafter"/>
</dbReference>
<feature type="domain" description="AMP-activated protein kinase glycogen-binding" evidence="3">
    <location>
        <begin position="347"/>
        <end position="425"/>
    </location>
</feature>
<dbReference type="InterPro" id="IPR050827">
    <property type="entry name" value="CRP1_MDG1_kinase"/>
</dbReference>
<proteinExistence type="inferred from homology"/>
<dbReference type="PANTHER" id="PTHR10343:SF84">
    <property type="entry name" value="5'-AMP-ACTIVATED PROTEIN KINASE SUBUNIT BETA-1"/>
    <property type="match status" value="1"/>
</dbReference>
<dbReference type="PANTHER" id="PTHR10343">
    <property type="entry name" value="5'-AMP-ACTIVATED PROTEIN KINASE , BETA SUBUNIT"/>
    <property type="match status" value="1"/>
</dbReference>
<accession>A0A9P6Q6D6</accession>
<dbReference type="Gene3D" id="2.60.40.10">
    <property type="entry name" value="Immunoglobulins"/>
    <property type="match status" value="1"/>
</dbReference>
<evidence type="ECO:0000313" key="4">
    <source>
        <dbReference type="EMBL" id="KAG0259949.1"/>
    </source>
</evidence>
<feature type="compositionally biased region" description="Polar residues" evidence="2">
    <location>
        <begin position="71"/>
        <end position="122"/>
    </location>
</feature>
<dbReference type="GO" id="GO:0019901">
    <property type="term" value="F:protein kinase binding"/>
    <property type="evidence" value="ECO:0007669"/>
    <property type="project" value="TreeGrafter"/>
</dbReference>
<dbReference type="InterPro" id="IPR014756">
    <property type="entry name" value="Ig_E-set"/>
</dbReference>
<dbReference type="CDD" id="cd02859">
    <property type="entry name" value="E_set_AMPKbeta_like_N"/>
    <property type="match status" value="1"/>
</dbReference>
<feature type="compositionally biased region" description="Low complexity" evidence="2">
    <location>
        <begin position="267"/>
        <end position="293"/>
    </location>
</feature>
<dbReference type="GO" id="GO:0031588">
    <property type="term" value="C:nucleotide-activated protein kinase complex"/>
    <property type="evidence" value="ECO:0007669"/>
    <property type="project" value="TreeGrafter"/>
</dbReference>
<keyword evidence="5" id="KW-1185">Reference proteome</keyword>
<feature type="compositionally biased region" description="Low complexity" evidence="2">
    <location>
        <begin position="195"/>
        <end position="213"/>
    </location>
</feature>
<dbReference type="SUPFAM" id="SSF81296">
    <property type="entry name" value="E set domains"/>
    <property type="match status" value="1"/>
</dbReference>
<protein>
    <recommendedName>
        <fullName evidence="3">AMP-activated protein kinase glycogen-binding domain-containing protein</fullName>
    </recommendedName>
</protein>
<feature type="compositionally biased region" description="Low complexity" evidence="2">
    <location>
        <begin position="123"/>
        <end position="144"/>
    </location>
</feature>
<dbReference type="GO" id="GO:0005737">
    <property type="term" value="C:cytoplasm"/>
    <property type="evidence" value="ECO:0007669"/>
    <property type="project" value="TreeGrafter"/>
</dbReference>
<comment type="similarity">
    <text evidence="1">Belongs to the 5'-AMP-activated protein kinase beta subunit family.</text>
</comment>
<feature type="compositionally biased region" description="Low complexity" evidence="2">
    <location>
        <begin position="169"/>
        <end position="187"/>
    </location>
</feature>
<dbReference type="InterPro" id="IPR013783">
    <property type="entry name" value="Ig-like_fold"/>
</dbReference>
<feature type="compositionally biased region" description="Polar residues" evidence="2">
    <location>
        <begin position="28"/>
        <end position="37"/>
    </location>
</feature>
<feature type="compositionally biased region" description="Low complexity" evidence="2">
    <location>
        <begin position="308"/>
        <end position="319"/>
    </location>
</feature>
<sequence length="432" mass="44074">MSTPKAKTPAVPGSVSSVQAQKAALQAKSGTANQSAAGNGVKQRMQAFQTGSSNNNNNSAGGGSGIGNGGRTSPVSPTTASGAPKVSSTNTARSNSGTFKSGGAQSPTPQESPQSMLPATQRTRSSSSTSSSSTTATTTSSTMSAKQPFSVKTVPEEAPAPAPAPAPNTPRAATARTATARSTESAPGPAIDSKPASSPSTAASSTTTATSSTLQKEAHAPVGDSARVGVAPLPSTPETQTATTTDAKKRKNKNRSESGKAIPPPVVASAAAGASTVDQQTPTPVATPVEPHVPVTPPPVRSSENEVPTAATGAPADAGSLHKSGLPSPKTPRPASHKKSISNQTHKFHWKHGGESVQVTGTFDNWQRTIQMKKIPSTTDEYMATIELDRTQNIYFKFVIDNVWRCSTEFPTVPDDSGNLNNVLYALEPASG</sequence>
<dbReference type="Pfam" id="PF16561">
    <property type="entry name" value="AMPK1_CBM"/>
    <property type="match status" value="1"/>
</dbReference>
<reference evidence="4" key="1">
    <citation type="journal article" date="2020" name="Fungal Divers.">
        <title>Resolving the Mortierellaceae phylogeny through synthesis of multi-gene phylogenetics and phylogenomics.</title>
        <authorList>
            <person name="Vandepol N."/>
            <person name="Liber J."/>
            <person name="Desiro A."/>
            <person name="Na H."/>
            <person name="Kennedy M."/>
            <person name="Barry K."/>
            <person name="Grigoriev I.V."/>
            <person name="Miller A.N."/>
            <person name="O'Donnell K."/>
            <person name="Stajich J.E."/>
            <person name="Bonito G."/>
        </authorList>
    </citation>
    <scope>NUCLEOTIDE SEQUENCE</scope>
    <source>
        <strain evidence="4">BC1065</strain>
    </source>
</reference>
<dbReference type="OrthoDB" id="5873279at2759"/>
<feature type="compositionally biased region" description="Gly residues" evidence="2">
    <location>
        <begin position="60"/>
        <end position="70"/>
    </location>
</feature>
<evidence type="ECO:0000256" key="2">
    <source>
        <dbReference type="SAM" id="MobiDB-lite"/>
    </source>
</evidence>
<gene>
    <name evidence="4" type="ORF">DFQ27_003802</name>
</gene>